<keyword evidence="7 9" id="KW-0275">Fatty acid biosynthesis</keyword>
<feature type="active site" evidence="9">
    <location>
        <position position="254"/>
    </location>
</feature>
<sequence length="337" mass="34627">MIRTPVLVGLGAMVPPRVVDNEELSQRLDTDDHWIRTRTGITRRHWAGPGTATGDLAVTAAQRALRSAGGGPVDMLILATSTPDHPMPATAPGVAARLGLGPIAAFDISVACAGFVYALATAAGAIAAGIAERVVVVGADIWSTRLDPQDRTTAVIFGDGAGAVVLRAGEPDEPGALAGFDLGGDGTFKDLALVPGGGSRGRSEPDGAGEADDYVTMHGKEIFTHAVHRMAESSAQLLKKIGWSASDIDWVAAHQANVRILHTVAGLLKVDRARVLVHLDRVGNTSAASIPLALTDAAAGGRLAPGQRVLMTAFGGGLSWGSAAMTWPPIQVSDVVS</sequence>
<organism evidence="12 13">
    <name type="scientific">Streptomyces jumonjinensis</name>
    <dbReference type="NCBI Taxonomy" id="1945"/>
    <lineage>
        <taxon>Bacteria</taxon>
        <taxon>Bacillati</taxon>
        <taxon>Actinomycetota</taxon>
        <taxon>Actinomycetes</taxon>
        <taxon>Kitasatosporales</taxon>
        <taxon>Streptomycetaceae</taxon>
        <taxon>Streptomyces</taxon>
    </lineage>
</organism>
<gene>
    <name evidence="9" type="primary">fabH</name>
    <name evidence="12" type="ORF">FF041_00215</name>
</gene>
<keyword evidence="4 9" id="KW-0808">Transferase</keyword>
<keyword evidence="6 9" id="KW-0443">Lipid metabolism</keyword>
<dbReference type="OrthoDB" id="9815506at2"/>
<dbReference type="HAMAP" id="MF_01815">
    <property type="entry name" value="FabH"/>
    <property type="match status" value="1"/>
</dbReference>
<evidence type="ECO:0000256" key="9">
    <source>
        <dbReference type="HAMAP-Rule" id="MF_01815"/>
    </source>
</evidence>
<dbReference type="RefSeq" id="WP_153520461.1">
    <property type="nucleotide sequence ID" value="NZ_JBEPDZ010000013.1"/>
</dbReference>
<dbReference type="InterPro" id="IPR013747">
    <property type="entry name" value="ACP_syn_III_C"/>
</dbReference>
<dbReference type="AlphaFoldDB" id="A0A646K949"/>
<keyword evidence="5 9" id="KW-0276">Fatty acid metabolism</keyword>
<evidence type="ECO:0000313" key="13">
    <source>
        <dbReference type="Proteomes" id="UP000419138"/>
    </source>
</evidence>
<dbReference type="GO" id="GO:0033818">
    <property type="term" value="F:beta-ketoacyl-acyl-carrier-protein synthase III activity"/>
    <property type="evidence" value="ECO:0007669"/>
    <property type="project" value="UniProtKB-UniRule"/>
</dbReference>
<dbReference type="GO" id="GO:0006633">
    <property type="term" value="P:fatty acid biosynthetic process"/>
    <property type="evidence" value="ECO:0007669"/>
    <property type="project" value="UniProtKB-UniRule"/>
</dbReference>
<proteinExistence type="inferred from homology"/>
<comment type="similarity">
    <text evidence="1 9">Belongs to the thiolase-like superfamily. FabH family.</text>
</comment>
<evidence type="ECO:0000313" key="12">
    <source>
        <dbReference type="EMBL" id="MQS98678.1"/>
    </source>
</evidence>
<keyword evidence="2 9" id="KW-0963">Cytoplasm</keyword>
<feature type="active site" evidence="9">
    <location>
        <position position="284"/>
    </location>
</feature>
<dbReference type="UniPathway" id="UPA00094"/>
<evidence type="ECO:0000256" key="7">
    <source>
        <dbReference type="ARBA" id="ARBA00023160"/>
    </source>
</evidence>
<dbReference type="GO" id="GO:0044550">
    <property type="term" value="P:secondary metabolite biosynthetic process"/>
    <property type="evidence" value="ECO:0007669"/>
    <property type="project" value="TreeGrafter"/>
</dbReference>
<evidence type="ECO:0000256" key="5">
    <source>
        <dbReference type="ARBA" id="ARBA00022832"/>
    </source>
</evidence>
<keyword evidence="3 9" id="KW-0444">Lipid biosynthesis</keyword>
<dbReference type="Pfam" id="PF08545">
    <property type="entry name" value="ACP_syn_III"/>
    <property type="match status" value="1"/>
</dbReference>
<dbReference type="EC" id="2.3.1.180" evidence="9"/>
<comment type="function">
    <text evidence="9">Catalyzes the condensation reaction of fatty acid synthesis by the addition to an acyl acceptor of two carbons from malonyl-ACP. Catalyzes the first condensation reaction which initiates fatty acid synthesis and may therefore play a role in governing the total rate of fatty acid production. Possesses both acetoacetyl-ACP synthase and acetyl transacylase activities. Its substrate specificity determines the biosynthesis of branched-chain and/or straight-chain of fatty acids.</text>
</comment>
<dbReference type="InterPro" id="IPR016039">
    <property type="entry name" value="Thiolase-like"/>
</dbReference>
<dbReference type="CDD" id="cd00830">
    <property type="entry name" value="KAS_III"/>
    <property type="match status" value="1"/>
</dbReference>
<dbReference type="Gene3D" id="3.40.47.10">
    <property type="match status" value="1"/>
</dbReference>
<dbReference type="SUPFAM" id="SSF53901">
    <property type="entry name" value="Thiolase-like"/>
    <property type="match status" value="1"/>
</dbReference>
<keyword evidence="9" id="KW-0511">Multifunctional enzyme</keyword>
<protein>
    <recommendedName>
        <fullName evidence="9">Beta-ketoacyl-[acyl-carrier-protein] synthase III</fullName>
        <shortName evidence="9">Beta-ketoacyl-ACP synthase III</shortName>
        <shortName evidence="9">KAS III</shortName>
        <ecNumber evidence="9">2.3.1.180</ecNumber>
    </recommendedName>
    <alternativeName>
        <fullName evidence="9">3-oxoacyl-[acyl-carrier-protein] synthase 3</fullName>
    </alternativeName>
    <alternativeName>
        <fullName evidence="9">3-oxoacyl-[acyl-carrier-protein] synthase III</fullName>
    </alternativeName>
</protein>
<accession>A0A646K949</accession>
<comment type="domain">
    <text evidence="9">The last Arg residue of the ACP-binding site is essential for the weak association between ACP/AcpP and FabH.</text>
</comment>
<evidence type="ECO:0000259" key="11">
    <source>
        <dbReference type="Pfam" id="PF08545"/>
    </source>
</evidence>
<dbReference type="PANTHER" id="PTHR34069">
    <property type="entry name" value="3-OXOACYL-[ACYL-CARRIER-PROTEIN] SYNTHASE 3"/>
    <property type="match status" value="1"/>
</dbReference>
<comment type="catalytic activity">
    <reaction evidence="9">
        <text>malonyl-[ACP] + acetyl-CoA + H(+) = 3-oxobutanoyl-[ACP] + CO2 + CoA</text>
        <dbReference type="Rhea" id="RHEA:12080"/>
        <dbReference type="Rhea" id="RHEA-COMP:9623"/>
        <dbReference type="Rhea" id="RHEA-COMP:9625"/>
        <dbReference type="ChEBI" id="CHEBI:15378"/>
        <dbReference type="ChEBI" id="CHEBI:16526"/>
        <dbReference type="ChEBI" id="CHEBI:57287"/>
        <dbReference type="ChEBI" id="CHEBI:57288"/>
        <dbReference type="ChEBI" id="CHEBI:78449"/>
        <dbReference type="ChEBI" id="CHEBI:78450"/>
        <dbReference type="EC" id="2.3.1.180"/>
    </reaction>
</comment>
<evidence type="ECO:0000256" key="8">
    <source>
        <dbReference type="ARBA" id="ARBA00023315"/>
    </source>
</evidence>
<dbReference type="GO" id="GO:0005737">
    <property type="term" value="C:cytoplasm"/>
    <property type="evidence" value="ECO:0007669"/>
    <property type="project" value="UniProtKB-SubCell"/>
</dbReference>
<reference evidence="12 13" key="1">
    <citation type="submission" date="2019-05" db="EMBL/GenBank/DDBJ databases">
        <title>Comparative genomics and metabolomics analyses of clavulanic acid producing Streptomyces species provides insight into specialized metabolism and evolution of beta-lactam biosynthetic gene clusters.</title>
        <authorList>
            <person name="Moore M.A."/>
            <person name="Cruz-Morales P."/>
            <person name="Barona Gomez F."/>
            <person name="Kapil T."/>
        </authorList>
    </citation>
    <scope>NUCLEOTIDE SEQUENCE [LARGE SCALE GENOMIC DNA]</scope>
    <source>
        <strain evidence="12 13">NRRL 5741</strain>
    </source>
</reference>
<dbReference type="NCBIfam" id="NF006829">
    <property type="entry name" value="PRK09352.1"/>
    <property type="match status" value="1"/>
</dbReference>
<dbReference type="EMBL" id="VCLA01000002">
    <property type="protein sequence ID" value="MQS98678.1"/>
    <property type="molecule type" value="Genomic_DNA"/>
</dbReference>
<comment type="caution">
    <text evidence="12">The sequence shown here is derived from an EMBL/GenBank/DDBJ whole genome shotgun (WGS) entry which is preliminary data.</text>
</comment>
<evidence type="ECO:0000256" key="4">
    <source>
        <dbReference type="ARBA" id="ARBA00022679"/>
    </source>
</evidence>
<comment type="pathway">
    <text evidence="9">Lipid metabolism; fatty acid biosynthesis.</text>
</comment>
<dbReference type="Pfam" id="PF08541">
    <property type="entry name" value="ACP_syn_III_C"/>
    <property type="match status" value="1"/>
</dbReference>
<feature type="domain" description="Beta-ketoacyl-[acyl-carrier-protein] synthase III C-terminal" evidence="10">
    <location>
        <begin position="238"/>
        <end position="327"/>
    </location>
</feature>
<evidence type="ECO:0000256" key="1">
    <source>
        <dbReference type="ARBA" id="ARBA00008642"/>
    </source>
</evidence>
<evidence type="ECO:0000256" key="3">
    <source>
        <dbReference type="ARBA" id="ARBA00022516"/>
    </source>
</evidence>
<comment type="subunit">
    <text evidence="9">Homodimer.</text>
</comment>
<evidence type="ECO:0000256" key="6">
    <source>
        <dbReference type="ARBA" id="ARBA00023098"/>
    </source>
</evidence>
<keyword evidence="8 9" id="KW-0012">Acyltransferase</keyword>
<evidence type="ECO:0000256" key="2">
    <source>
        <dbReference type="ARBA" id="ARBA00022490"/>
    </source>
</evidence>
<dbReference type="GO" id="GO:0004315">
    <property type="term" value="F:3-oxoacyl-[acyl-carrier-protein] synthase activity"/>
    <property type="evidence" value="ECO:0007669"/>
    <property type="project" value="InterPro"/>
</dbReference>
<evidence type="ECO:0000259" key="10">
    <source>
        <dbReference type="Pfam" id="PF08541"/>
    </source>
</evidence>
<feature type="domain" description="Beta-ketoacyl-[acyl-carrier-protein] synthase III N-terminal" evidence="11">
    <location>
        <begin position="106"/>
        <end position="186"/>
    </location>
</feature>
<dbReference type="InterPro" id="IPR004655">
    <property type="entry name" value="FabH"/>
</dbReference>
<name>A0A646K949_STRJU</name>
<dbReference type="Proteomes" id="UP000419138">
    <property type="component" value="Unassembled WGS sequence"/>
</dbReference>
<feature type="region of interest" description="ACP-binding" evidence="9">
    <location>
        <begin position="255"/>
        <end position="259"/>
    </location>
</feature>
<comment type="subcellular location">
    <subcellularLocation>
        <location evidence="9">Cytoplasm</location>
    </subcellularLocation>
</comment>
<dbReference type="InterPro" id="IPR013751">
    <property type="entry name" value="ACP_syn_III_N"/>
</dbReference>
<dbReference type="NCBIfam" id="TIGR00747">
    <property type="entry name" value="fabH"/>
    <property type="match status" value="1"/>
</dbReference>
<feature type="active site" evidence="9">
    <location>
        <position position="112"/>
    </location>
</feature>
<dbReference type="PANTHER" id="PTHR34069:SF2">
    <property type="entry name" value="BETA-KETOACYL-[ACYL-CARRIER-PROTEIN] SYNTHASE III"/>
    <property type="match status" value="1"/>
</dbReference>
<keyword evidence="13" id="KW-1185">Reference proteome</keyword>